<feature type="compositionally biased region" description="Polar residues" evidence="7">
    <location>
        <begin position="469"/>
        <end position="496"/>
    </location>
</feature>
<dbReference type="InterPro" id="IPR036383">
    <property type="entry name" value="TSP1_rpt_sf"/>
</dbReference>
<evidence type="ECO:0000256" key="1">
    <source>
        <dbReference type="ARBA" id="ARBA00004613"/>
    </source>
</evidence>
<dbReference type="Pfam" id="PF00090">
    <property type="entry name" value="TSP_1"/>
    <property type="match status" value="1"/>
</dbReference>
<dbReference type="RefSeq" id="XP_055863390.1">
    <property type="nucleotide sequence ID" value="XM_056007415.1"/>
</dbReference>
<feature type="signal peptide" evidence="8">
    <location>
        <begin position="1"/>
        <end position="35"/>
    </location>
</feature>
<feature type="disulfide bond" evidence="6">
    <location>
        <begin position="67"/>
        <end position="79"/>
    </location>
</feature>
<feature type="compositionally biased region" description="Basic and acidic residues" evidence="7">
    <location>
        <begin position="639"/>
        <end position="649"/>
    </location>
</feature>
<dbReference type="PANTHER" id="PTHR13723">
    <property type="entry name" value="ADAMTS A DISINTEGRIN AND METALLOPROTEASE WITH THROMBOSPONDIN MOTIFS PROTEASE"/>
    <property type="match status" value="1"/>
</dbReference>
<feature type="compositionally biased region" description="Basic and acidic residues" evidence="7">
    <location>
        <begin position="677"/>
        <end position="686"/>
    </location>
</feature>
<evidence type="ECO:0000313" key="10">
    <source>
        <dbReference type="Proteomes" id="UP001165740"/>
    </source>
</evidence>
<feature type="compositionally biased region" description="Basic and acidic residues" evidence="7">
    <location>
        <begin position="693"/>
        <end position="714"/>
    </location>
</feature>
<feature type="domain" description="PLAC" evidence="9">
    <location>
        <begin position="1337"/>
        <end position="1374"/>
    </location>
</feature>
<dbReference type="GeneID" id="106074765"/>
<feature type="compositionally biased region" description="Basic residues" evidence="7">
    <location>
        <begin position="667"/>
        <end position="676"/>
    </location>
</feature>
<dbReference type="Gene3D" id="2.60.120.830">
    <property type="match status" value="1"/>
</dbReference>
<dbReference type="GO" id="GO:0030198">
    <property type="term" value="P:extracellular matrix organization"/>
    <property type="evidence" value="ECO:0007669"/>
    <property type="project" value="InterPro"/>
</dbReference>
<keyword evidence="10" id="KW-1185">Reference proteome</keyword>
<dbReference type="RefSeq" id="XP_055863395.1">
    <property type="nucleotide sequence ID" value="XM_056007420.1"/>
</dbReference>
<dbReference type="SMART" id="SM00209">
    <property type="entry name" value="TSP1"/>
    <property type="match status" value="7"/>
</dbReference>
<dbReference type="PROSITE" id="PS50092">
    <property type="entry name" value="TSP1"/>
    <property type="match status" value="5"/>
</dbReference>
<dbReference type="PANTHER" id="PTHR13723:SF281">
    <property type="entry name" value="PAPILIN"/>
    <property type="match status" value="1"/>
</dbReference>
<evidence type="ECO:0000256" key="4">
    <source>
        <dbReference type="ARBA" id="ARBA00022737"/>
    </source>
</evidence>
<evidence type="ECO:0000256" key="7">
    <source>
        <dbReference type="SAM" id="MobiDB-lite"/>
    </source>
</evidence>
<dbReference type="PROSITE" id="PS50900">
    <property type="entry name" value="PLAC"/>
    <property type="match status" value="1"/>
</dbReference>
<dbReference type="InterPro" id="IPR013273">
    <property type="entry name" value="ADAMTS/ADAMTS-like"/>
</dbReference>
<protein>
    <submittedName>
        <fullName evidence="11 12">Uncharacterized protein LOC106074765 isoform X1</fullName>
    </submittedName>
</protein>
<reference evidence="11 12" key="1">
    <citation type="submission" date="2025-04" db="UniProtKB">
        <authorList>
            <consortium name="RefSeq"/>
        </authorList>
    </citation>
    <scope>IDENTIFICATION</scope>
</reference>
<feature type="compositionally biased region" description="Polar residues" evidence="7">
    <location>
        <begin position="770"/>
        <end position="792"/>
    </location>
</feature>
<evidence type="ECO:0000256" key="2">
    <source>
        <dbReference type="ARBA" id="ARBA00022525"/>
    </source>
</evidence>
<feature type="region of interest" description="Disordered" evidence="7">
    <location>
        <begin position="346"/>
        <end position="502"/>
    </location>
</feature>
<name>A0A9W2YL37_BIOGL</name>
<feature type="compositionally biased region" description="Polar residues" evidence="7">
    <location>
        <begin position="348"/>
        <end position="360"/>
    </location>
</feature>
<feature type="compositionally biased region" description="Polar residues" evidence="7">
    <location>
        <begin position="424"/>
        <end position="433"/>
    </location>
</feature>
<dbReference type="Gene3D" id="2.20.100.10">
    <property type="entry name" value="Thrombospondin type-1 (TSP1) repeat"/>
    <property type="match status" value="7"/>
</dbReference>
<keyword evidence="3 8" id="KW-0732">Signal</keyword>
<dbReference type="Pfam" id="PF05986">
    <property type="entry name" value="ADAMTS_spacer1"/>
    <property type="match status" value="1"/>
</dbReference>
<feature type="compositionally biased region" description="Polar residues" evidence="7">
    <location>
        <begin position="831"/>
        <end position="841"/>
    </location>
</feature>
<evidence type="ECO:0000256" key="5">
    <source>
        <dbReference type="ARBA" id="ARBA00023157"/>
    </source>
</evidence>
<gene>
    <name evidence="11 12 13" type="primary">LOC106074765</name>
</gene>
<dbReference type="Proteomes" id="UP001165740">
    <property type="component" value="Chromosome 1"/>
</dbReference>
<dbReference type="InterPro" id="IPR000884">
    <property type="entry name" value="TSP1_rpt"/>
</dbReference>
<dbReference type="OrthoDB" id="5781878at2759"/>
<feature type="compositionally biased region" description="Polar residues" evidence="7">
    <location>
        <begin position="570"/>
        <end position="586"/>
    </location>
</feature>
<dbReference type="FunFam" id="2.20.100.10:FF:000005">
    <property type="entry name" value="ADAM metallopeptidase with thrombospondin type 1 motif 9"/>
    <property type="match status" value="3"/>
</dbReference>
<dbReference type="GO" id="GO:0006508">
    <property type="term" value="P:proteolysis"/>
    <property type="evidence" value="ECO:0007669"/>
    <property type="project" value="TreeGrafter"/>
</dbReference>
<dbReference type="Pfam" id="PF19030">
    <property type="entry name" value="TSP1_ADAMTS"/>
    <property type="match status" value="6"/>
</dbReference>
<sequence>MREKYQPAHGRCRPWGLFSWTTRVLMLYQMLLVLADTDYVQPWQEWTSWSVCSSSCGQGISTRTRQCTSNKYSGSNTRCTGKSSEYKVCVSQVCSSDHVSSRETACSLNDQKKFSGRQYSWEPFTHPTDPCKLSCRAKGVLFLLNLPGRAEDGTPCNTGMSRAVCFQGTCQPVGCDDLINSSAVIDKCGVCNGDDSSCKTISSIFTSSQLQRGFNDFLTIPAGSTNINITELQPSRNVLIVQTSGGQTIIDGDSSSHDTKDLQAAGTYFNYLAKSSANFRESLTSPGPTNITLLIKLNVRDLNPTIFYTFNVPNVLADDVLGQITHRTRPEAIPTVIKYRPQPVELSADSQAGSPRSSPLETAHGVPDLPRRLSLAFGDTPGGTIEELPQVTDGTTTDSVIKDISDTTTDDGNNSSTPVAPMTDLQNVTGSRQNETEDSLLEYDQAPPGTDNESHSDLEVSTAPGGRNGVNQNVNSDNETTYHLNNSTDQADQSLNIGPGLMNVSSENVNNLNTSATLHDHVTKDVAPNHGTQTEDGTREDLLHTTITTTTLSSTVSSSSDQEEFKRTESVTMETQGIETLETTAGNNESNETSKNTSTETKINGGEHREPKYSQNDSFSSKLPPEEHEIRIRIHHQKSSKDSRLDGSRADFLTNGQTSSEPVIRVKQVKRKHNGSRSREIFDSRRGSRVRHIQGDERDIRRQTDRQRAERQRQLQERQRQLELRRRQVQEQEELYNQKLREYNERLKQRRSEIERRQNANRKHQHKSNHQGTQRNSQHNSEKLSTQNNHLNSRGFPHSPDSTGNEAISSFSMSSEANLRQQFDNKGPSYNGDNINRSNRVVPNGDSRREKSSFGNGGQHNSKDIDLDGQGNTDRGTSNPPWSEQEDRYRHKEAGKDVIRIKVRPPPINTKFVKTTPKSALSGNDLSIERARDIQTSNQIPSSHYIPSSSEIISNNILPNQILLESDSSRHAAYEWRISGLTDCTHTCGGGAQKTVIVCVEIMSQAVVTDDNCRHVIKPEVVTLPCNKRPCPAVWTPGLWTQCSKSCGQGEQTRILTCMARVSPTLNLTMSSDSCEQQVKPPTSQPCNVQPCTTWHVSNWTQCSSGCGDGQRTRQVQCMDRDNNTLADDLCTDLKPVSEERCNLEECGKGWYYSEWLDECKATCGTGEITRHVYCGDDAGNPVSDQRCDLLKRPATHKSCRANKPCGGAWFVGPWSTCDAVCGPGQKQREVLCIKAFPGGVSAVVTEENCDNSTRPVSTEACQGPTCVSQWYMTAWTECSQTCGTGHRTREVKCLSGDHKPNDECQLESRPRVRDHCNSQECLNPVVTTPLNSTESQAAKCEDQSDHCAVVKRARLCRYGYYQTMCCRSCADEL</sequence>
<evidence type="ECO:0000256" key="6">
    <source>
        <dbReference type="PIRSR" id="PIRSR613273-3"/>
    </source>
</evidence>
<evidence type="ECO:0000313" key="11">
    <source>
        <dbReference type="RefSeq" id="XP_055863390.1"/>
    </source>
</evidence>
<feature type="compositionally biased region" description="Low complexity" evidence="7">
    <location>
        <begin position="406"/>
        <end position="417"/>
    </location>
</feature>
<evidence type="ECO:0000259" key="9">
    <source>
        <dbReference type="PROSITE" id="PS50900"/>
    </source>
</evidence>
<dbReference type="Pfam" id="PF19236">
    <property type="entry name" value="ADAMTS_CR_3"/>
    <property type="match status" value="1"/>
</dbReference>
<proteinExistence type="predicted"/>
<feature type="compositionally biased region" description="Low complexity" evidence="7">
    <location>
        <begin position="587"/>
        <end position="602"/>
    </location>
</feature>
<dbReference type="Pfam" id="PF08686">
    <property type="entry name" value="PLAC"/>
    <property type="match status" value="1"/>
</dbReference>
<dbReference type="InterPro" id="IPR010294">
    <property type="entry name" value="ADAMTS_spacer1"/>
</dbReference>
<feature type="disulfide bond" evidence="6">
    <location>
        <begin position="52"/>
        <end position="89"/>
    </location>
</feature>
<keyword evidence="4" id="KW-0677">Repeat</keyword>
<keyword evidence="2" id="KW-0964">Secreted</keyword>
<evidence type="ECO:0000256" key="8">
    <source>
        <dbReference type="SAM" id="SignalP"/>
    </source>
</evidence>
<feature type="region of interest" description="Disordered" evidence="7">
    <location>
        <begin position="552"/>
        <end position="714"/>
    </location>
</feature>
<dbReference type="SUPFAM" id="SSF82895">
    <property type="entry name" value="TSP-1 type 1 repeat"/>
    <property type="match status" value="7"/>
</dbReference>
<dbReference type="GO" id="GO:0004222">
    <property type="term" value="F:metalloendopeptidase activity"/>
    <property type="evidence" value="ECO:0007669"/>
    <property type="project" value="TreeGrafter"/>
</dbReference>
<feature type="chain" id="PRO_5044702399" evidence="8">
    <location>
        <begin position="36"/>
        <end position="1374"/>
    </location>
</feature>
<dbReference type="InterPro" id="IPR045371">
    <property type="entry name" value="ADAMTS_CR_3"/>
</dbReference>
<dbReference type="GO" id="GO:0005576">
    <property type="term" value="C:extracellular region"/>
    <property type="evidence" value="ECO:0007669"/>
    <property type="project" value="UniProtKB-SubCell"/>
</dbReference>
<dbReference type="RefSeq" id="XP_055863398.1">
    <property type="nucleotide sequence ID" value="XM_056007423.1"/>
</dbReference>
<feature type="compositionally biased region" description="Basic residues" evidence="7">
    <location>
        <begin position="759"/>
        <end position="769"/>
    </location>
</feature>
<dbReference type="PRINTS" id="PR01857">
    <property type="entry name" value="ADAMTSFAMILY"/>
</dbReference>
<organism evidence="10 12">
    <name type="scientific">Biomphalaria glabrata</name>
    <name type="common">Bloodfluke planorb</name>
    <name type="synonym">Freshwater snail</name>
    <dbReference type="NCBI Taxonomy" id="6526"/>
    <lineage>
        <taxon>Eukaryota</taxon>
        <taxon>Metazoa</taxon>
        <taxon>Spiralia</taxon>
        <taxon>Lophotrochozoa</taxon>
        <taxon>Mollusca</taxon>
        <taxon>Gastropoda</taxon>
        <taxon>Heterobranchia</taxon>
        <taxon>Euthyneura</taxon>
        <taxon>Panpulmonata</taxon>
        <taxon>Hygrophila</taxon>
        <taxon>Lymnaeoidea</taxon>
        <taxon>Planorbidae</taxon>
        <taxon>Biomphalaria</taxon>
    </lineage>
</organism>
<dbReference type="InterPro" id="IPR010909">
    <property type="entry name" value="PLAC"/>
</dbReference>
<dbReference type="InterPro" id="IPR050439">
    <property type="entry name" value="ADAMTS_ADAMTS-like"/>
</dbReference>
<feature type="region of interest" description="Disordered" evidence="7">
    <location>
        <begin position="822"/>
        <end position="895"/>
    </location>
</feature>
<evidence type="ECO:0000256" key="3">
    <source>
        <dbReference type="ARBA" id="ARBA00022729"/>
    </source>
</evidence>
<evidence type="ECO:0000313" key="12">
    <source>
        <dbReference type="RefSeq" id="XP_055863395.1"/>
    </source>
</evidence>
<comment type="subcellular location">
    <subcellularLocation>
        <location evidence="1">Secreted</location>
    </subcellularLocation>
</comment>
<feature type="compositionally biased region" description="Basic and acidic residues" evidence="7">
    <location>
        <begin position="885"/>
        <end position="895"/>
    </location>
</feature>
<dbReference type="GO" id="GO:0031012">
    <property type="term" value="C:extracellular matrix"/>
    <property type="evidence" value="ECO:0007669"/>
    <property type="project" value="TreeGrafter"/>
</dbReference>
<evidence type="ECO:0000313" key="13">
    <source>
        <dbReference type="RefSeq" id="XP_055863398.1"/>
    </source>
</evidence>
<accession>A0A9W2YL37</accession>
<feature type="disulfide bond" evidence="6">
    <location>
        <begin position="56"/>
        <end position="94"/>
    </location>
</feature>
<keyword evidence="5 6" id="KW-1015">Disulfide bond</keyword>
<dbReference type="OMA" id="ENEMRED"/>
<feature type="region of interest" description="Disordered" evidence="7">
    <location>
        <begin position="754"/>
        <end position="808"/>
    </location>
</feature>
<feature type="compositionally biased region" description="Polar residues" evidence="7">
    <location>
        <begin position="870"/>
        <end position="882"/>
    </location>
</feature>